<dbReference type="GO" id="GO:0007165">
    <property type="term" value="P:signal transduction"/>
    <property type="evidence" value="ECO:0007669"/>
    <property type="project" value="InterPro"/>
</dbReference>
<evidence type="ECO:0000256" key="1">
    <source>
        <dbReference type="ARBA" id="ARBA00022821"/>
    </source>
</evidence>
<dbReference type="InterPro" id="IPR058546">
    <property type="entry name" value="RPS4B/Roq1-like_LRR"/>
</dbReference>
<reference evidence="4 5" key="1">
    <citation type="submission" date="2018-10" db="EMBL/GenBank/DDBJ databases">
        <title>A high-quality apple genome assembly.</title>
        <authorList>
            <person name="Hu J."/>
        </authorList>
    </citation>
    <scope>NUCLEOTIDE SEQUENCE [LARGE SCALE GENOMIC DNA]</scope>
    <source>
        <strain evidence="5">cv. HFTH1</strain>
        <tissue evidence="4">Young leaf</tissue>
    </source>
</reference>
<protein>
    <recommendedName>
        <fullName evidence="3">TIR domain-containing protein</fullName>
    </recommendedName>
</protein>
<dbReference type="InterPro" id="IPR035897">
    <property type="entry name" value="Toll_tir_struct_dom_sf"/>
</dbReference>
<dbReference type="PANTHER" id="PTHR11017">
    <property type="entry name" value="LEUCINE-RICH REPEAT-CONTAINING PROTEIN"/>
    <property type="match status" value="1"/>
</dbReference>
<dbReference type="SUPFAM" id="SSF52058">
    <property type="entry name" value="L domain-like"/>
    <property type="match status" value="1"/>
</dbReference>
<feature type="domain" description="TIR" evidence="3">
    <location>
        <begin position="15"/>
        <end position="174"/>
    </location>
</feature>
<dbReference type="SMART" id="SM00255">
    <property type="entry name" value="TIR"/>
    <property type="match status" value="1"/>
</dbReference>
<dbReference type="Pfam" id="PF01582">
    <property type="entry name" value="TIR"/>
    <property type="match status" value="1"/>
</dbReference>
<dbReference type="InterPro" id="IPR032675">
    <property type="entry name" value="LRR_dom_sf"/>
</dbReference>
<evidence type="ECO:0000313" key="4">
    <source>
        <dbReference type="EMBL" id="RXH88312.1"/>
    </source>
</evidence>
<dbReference type="GO" id="GO:0006952">
    <property type="term" value="P:defense response"/>
    <property type="evidence" value="ECO:0007669"/>
    <property type="project" value="InterPro"/>
</dbReference>
<evidence type="ECO:0000313" key="5">
    <source>
        <dbReference type="Proteomes" id="UP000290289"/>
    </source>
</evidence>
<dbReference type="PANTHER" id="PTHR11017:SF570">
    <property type="entry name" value="DISEASE RESISTANCE PROTEIN (TIR-NBS CLASS)-RELATED"/>
    <property type="match status" value="1"/>
</dbReference>
<sequence length="788" mass="90090">MANQLVASSSLPPSWRYDVFLSFRGEDTRTSFTDHLYKALVDKGINTFIDCQLTRGEEISLALLQAIEESRISLVIFSKTYASSRWCLDELVKILQCRESKQQIVLPVFYKIEPSHVRNQTSSFGDAFTKLDGKSKGNKEKVLMWRKALREVANLSGHPVKGEEYGTKKIRGIVVELPKPGVIPLNAKSFLQMVNLEIFINRNACFSGRVDYLPNDLRWIELGGRDHQVKFNLQSNYHPRHLVMFDMPYSGIKQLIGFKNLAKLTSMNLRSCEFLEKLPDLSGSPNIKHLDLRDCKSLVEVDDSVGFLCKLVELNLSGCSNLTRFVTRLGLRSLKRLYLDGCTRLENFPEIEEDEMGSLMDLDIGKSGIKELPSSIAYLTRLQTLSAEGCENLTGASLHHIYGLQRLNEVYFGDCPKLVTFGNEVKFDEVASCSTEYQLIPTDLDTTCDNRIKFSLPNLDYLDFDGCNLSEMDFLVPLDCWSTLTRLTVLNLSRNNFVSLPDCISKVANLEKLYLSGCKRLREIPQVLPPKLNYLCLNDCTSLEKIPKLPPMLKLLRLINCFRLSGDEVAKLENNLLNQESRRPSELKVILPGNEVPKWFSFTSDHLTTTEHRSKNEFRFEIPLYLLGDTLLGLALYVIIDAATPPDPNADILINGIQRCEKYLWYVRDMEATHVWLGLVDFDMRQQQGPFCEVIFHFPESARIKSCGVHCLSYEWLHLSSRPTSSLGKRTHPHRSSDIIDDAYEQQQQWLYLSPEKQRHKCDIEEEQERPSTSIDRQCVRSSKECEL</sequence>
<dbReference type="FunFam" id="3.40.50.10140:FF:000007">
    <property type="entry name" value="Disease resistance protein (TIR-NBS-LRR class)"/>
    <property type="match status" value="1"/>
</dbReference>
<proteinExistence type="predicted"/>
<accession>A0A498J2T6</accession>
<dbReference type="SUPFAM" id="SSF52200">
    <property type="entry name" value="Toll/Interleukin receptor TIR domain"/>
    <property type="match status" value="1"/>
</dbReference>
<comment type="caution">
    <text evidence="4">The sequence shown here is derived from an EMBL/GenBank/DDBJ whole genome shotgun (WGS) entry which is preliminary data.</text>
</comment>
<evidence type="ECO:0000256" key="2">
    <source>
        <dbReference type="ARBA" id="ARBA00023027"/>
    </source>
</evidence>
<dbReference type="InterPro" id="IPR000157">
    <property type="entry name" value="TIR_dom"/>
</dbReference>
<dbReference type="Proteomes" id="UP000290289">
    <property type="component" value="Chromosome 10"/>
</dbReference>
<dbReference type="AlphaFoldDB" id="A0A498J2T6"/>
<keyword evidence="1" id="KW-0611">Plant defense</keyword>
<gene>
    <name evidence="4" type="ORF">DVH24_042383</name>
</gene>
<dbReference type="Pfam" id="PF23286">
    <property type="entry name" value="LRR_13"/>
    <property type="match status" value="1"/>
</dbReference>
<keyword evidence="2" id="KW-0520">NAD</keyword>
<name>A0A498J2T6_MALDO</name>
<dbReference type="Gene3D" id="3.80.10.10">
    <property type="entry name" value="Ribonuclease Inhibitor"/>
    <property type="match status" value="2"/>
</dbReference>
<dbReference type="Gene3D" id="3.40.50.10140">
    <property type="entry name" value="Toll/interleukin-1 receptor homology (TIR) domain"/>
    <property type="match status" value="1"/>
</dbReference>
<dbReference type="EMBL" id="RDQH01000336">
    <property type="protein sequence ID" value="RXH88312.1"/>
    <property type="molecule type" value="Genomic_DNA"/>
</dbReference>
<dbReference type="InterPro" id="IPR044974">
    <property type="entry name" value="Disease_R_plants"/>
</dbReference>
<organism evidence="4 5">
    <name type="scientific">Malus domestica</name>
    <name type="common">Apple</name>
    <name type="synonym">Pyrus malus</name>
    <dbReference type="NCBI Taxonomy" id="3750"/>
    <lineage>
        <taxon>Eukaryota</taxon>
        <taxon>Viridiplantae</taxon>
        <taxon>Streptophyta</taxon>
        <taxon>Embryophyta</taxon>
        <taxon>Tracheophyta</taxon>
        <taxon>Spermatophyta</taxon>
        <taxon>Magnoliopsida</taxon>
        <taxon>eudicotyledons</taxon>
        <taxon>Gunneridae</taxon>
        <taxon>Pentapetalae</taxon>
        <taxon>rosids</taxon>
        <taxon>fabids</taxon>
        <taxon>Rosales</taxon>
        <taxon>Rosaceae</taxon>
        <taxon>Amygdaloideae</taxon>
        <taxon>Maleae</taxon>
        <taxon>Malus</taxon>
    </lineage>
</organism>
<evidence type="ECO:0000259" key="3">
    <source>
        <dbReference type="PROSITE" id="PS50104"/>
    </source>
</evidence>
<keyword evidence="5" id="KW-1185">Reference proteome</keyword>
<dbReference type="PROSITE" id="PS50104">
    <property type="entry name" value="TIR"/>
    <property type="match status" value="1"/>
</dbReference>